<name>R7QMV8_CHOCR</name>
<reference evidence="2" key="1">
    <citation type="journal article" date="2013" name="Proc. Natl. Acad. Sci. U.S.A.">
        <title>Genome structure and metabolic features in the red seaweed Chondrus crispus shed light on evolution of the Archaeplastida.</title>
        <authorList>
            <person name="Collen J."/>
            <person name="Porcel B."/>
            <person name="Carre W."/>
            <person name="Ball S.G."/>
            <person name="Chaparro C."/>
            <person name="Tonon T."/>
            <person name="Barbeyron T."/>
            <person name="Michel G."/>
            <person name="Noel B."/>
            <person name="Valentin K."/>
            <person name="Elias M."/>
            <person name="Artiguenave F."/>
            <person name="Arun A."/>
            <person name="Aury J.M."/>
            <person name="Barbosa-Neto J.F."/>
            <person name="Bothwell J.H."/>
            <person name="Bouget F.Y."/>
            <person name="Brillet L."/>
            <person name="Cabello-Hurtado F."/>
            <person name="Capella-Gutierrez S."/>
            <person name="Charrier B."/>
            <person name="Cladiere L."/>
            <person name="Cock J.M."/>
            <person name="Coelho S.M."/>
            <person name="Colleoni C."/>
            <person name="Czjzek M."/>
            <person name="Da Silva C."/>
            <person name="Delage L."/>
            <person name="Denoeud F."/>
            <person name="Deschamps P."/>
            <person name="Dittami S.M."/>
            <person name="Gabaldon T."/>
            <person name="Gachon C.M."/>
            <person name="Groisillier A."/>
            <person name="Herve C."/>
            <person name="Jabbari K."/>
            <person name="Katinka M."/>
            <person name="Kloareg B."/>
            <person name="Kowalczyk N."/>
            <person name="Labadie K."/>
            <person name="Leblanc C."/>
            <person name="Lopez P.J."/>
            <person name="McLachlan D.H."/>
            <person name="Meslet-Cladiere L."/>
            <person name="Moustafa A."/>
            <person name="Nehr Z."/>
            <person name="Nyvall Collen P."/>
            <person name="Panaud O."/>
            <person name="Partensky F."/>
            <person name="Poulain J."/>
            <person name="Rensing S.A."/>
            <person name="Rousvoal S."/>
            <person name="Samson G."/>
            <person name="Symeonidi A."/>
            <person name="Weissenbach J."/>
            <person name="Zambounis A."/>
            <person name="Wincker P."/>
            <person name="Boyen C."/>
        </authorList>
    </citation>
    <scope>NUCLEOTIDE SEQUENCE [LARGE SCALE GENOMIC DNA]</scope>
    <source>
        <strain evidence="2">cv. Stackhouse</strain>
    </source>
</reference>
<dbReference type="RefSeq" id="XP_005719335.1">
    <property type="nucleotide sequence ID" value="XM_005719278.1"/>
</dbReference>
<sequence>MVKTIRASPSLSPHALTKPQYRFVHARAVGERALQRPRPVRATLPRVQVVFLGFIPTFQKVCRCIVRTAHPFPFCFCRSSGVRGRRGERRNLPRKSPRVTRQGVLLIRVLPSSPTPAVVGVFRVSVLAMPARPTPSGEVGEGHEVDVRASSLATRTRSGLLSAGNRVR</sequence>
<proteinExistence type="predicted"/>
<evidence type="ECO:0000313" key="2">
    <source>
        <dbReference type="Proteomes" id="UP000012073"/>
    </source>
</evidence>
<accession>R7QMV8</accession>
<gene>
    <name evidence="1" type="ORF">CHC_T00006574001</name>
</gene>
<dbReference type="Gramene" id="CDF39424">
    <property type="protein sequence ID" value="CDF39424"/>
    <property type="gene ID" value="CHC_T00006574001"/>
</dbReference>
<dbReference type="AlphaFoldDB" id="R7QMV8"/>
<dbReference type="KEGG" id="ccp:CHC_T00006574001"/>
<dbReference type="Proteomes" id="UP000012073">
    <property type="component" value="Unassembled WGS sequence"/>
</dbReference>
<protein>
    <submittedName>
        <fullName evidence="1">Uncharacterized protein</fullName>
    </submittedName>
</protein>
<evidence type="ECO:0000313" key="1">
    <source>
        <dbReference type="EMBL" id="CDF39424.1"/>
    </source>
</evidence>
<organism evidence="1 2">
    <name type="scientific">Chondrus crispus</name>
    <name type="common">Carrageen Irish moss</name>
    <name type="synonym">Polymorpha crispa</name>
    <dbReference type="NCBI Taxonomy" id="2769"/>
    <lineage>
        <taxon>Eukaryota</taxon>
        <taxon>Rhodophyta</taxon>
        <taxon>Florideophyceae</taxon>
        <taxon>Rhodymeniophycidae</taxon>
        <taxon>Gigartinales</taxon>
        <taxon>Gigartinaceae</taxon>
        <taxon>Chondrus</taxon>
    </lineage>
</organism>
<dbReference type="EMBL" id="HG002031">
    <property type="protein sequence ID" value="CDF39424.1"/>
    <property type="molecule type" value="Genomic_DNA"/>
</dbReference>
<keyword evidence="2" id="KW-1185">Reference proteome</keyword>
<dbReference type="GeneID" id="17327051"/>